<gene>
    <name evidence="4" type="ORF">AB6D66_11795</name>
</gene>
<sequence length="242" mass="27859">MKLSRRPSVNVDEDNPYWLSFSDVLSGLLVLFILASLTLILELTKTKEEVNEALLEIQRAEKARFNIINQIQQELQKDGILVEVIENYTVLRIPERQLAFATNSDKIPEDLETQAAVKKIGIAIHRAILEHDGSKYLDTVFVEGHTDSRATRLYKGNWGLSAFRAISLWEFWNRELDLIPAYYDMRNESGKALFSVSGYAATRRANVIESTDEEREQNRRIDIRFTVKKPNSLELEDISEKL</sequence>
<keyword evidence="2" id="KW-1133">Transmembrane helix</keyword>
<keyword evidence="1 2" id="KW-0472">Membrane</keyword>
<dbReference type="InterPro" id="IPR036737">
    <property type="entry name" value="OmpA-like_sf"/>
</dbReference>
<comment type="caution">
    <text evidence="4">The sequence shown here is derived from an EMBL/GenBank/DDBJ whole genome shotgun (WGS) entry which is preliminary data.</text>
</comment>
<dbReference type="Gene3D" id="3.30.1330.60">
    <property type="entry name" value="OmpA-like domain"/>
    <property type="match status" value="1"/>
</dbReference>
<keyword evidence="4" id="KW-0966">Cell projection</keyword>
<keyword evidence="5" id="KW-1185">Reference proteome</keyword>
<evidence type="ECO:0000313" key="5">
    <source>
        <dbReference type="Proteomes" id="UP001570071"/>
    </source>
</evidence>
<proteinExistence type="predicted"/>
<dbReference type="SUPFAM" id="SSF103088">
    <property type="entry name" value="OmpA-like"/>
    <property type="match status" value="1"/>
</dbReference>
<reference evidence="4 5" key="1">
    <citation type="journal article" date="2024" name="ISME J.">
        <title>Tailless and filamentous prophages are predominant in marine Vibrio.</title>
        <authorList>
            <person name="Steensen K."/>
            <person name="Seneca J."/>
            <person name="Bartlau N."/>
            <person name="Yu X.A."/>
            <person name="Hussain F.A."/>
            <person name="Polz M.F."/>
        </authorList>
    </citation>
    <scope>NUCLEOTIDE SEQUENCE [LARGE SCALE GENOMIC DNA]</scope>
    <source>
        <strain evidence="4 5">10N.239.312.F12</strain>
    </source>
</reference>
<feature type="transmembrane region" description="Helical" evidence="2">
    <location>
        <begin position="20"/>
        <end position="41"/>
    </location>
</feature>
<dbReference type="RefSeq" id="WP_372124033.1">
    <property type="nucleotide sequence ID" value="NZ_JBFSSG010000022.1"/>
</dbReference>
<evidence type="ECO:0000313" key="4">
    <source>
        <dbReference type="EMBL" id="MEZ8721750.1"/>
    </source>
</evidence>
<accession>A0ABV4MWQ5</accession>
<evidence type="ECO:0000256" key="1">
    <source>
        <dbReference type="PROSITE-ProRule" id="PRU00473"/>
    </source>
</evidence>
<dbReference type="PANTHER" id="PTHR30329">
    <property type="entry name" value="STATOR ELEMENT OF FLAGELLAR MOTOR COMPLEX"/>
    <property type="match status" value="1"/>
</dbReference>
<keyword evidence="2" id="KW-0812">Transmembrane</keyword>
<dbReference type="PROSITE" id="PS51123">
    <property type="entry name" value="OMPA_2"/>
    <property type="match status" value="1"/>
</dbReference>
<feature type="domain" description="OmpA-like" evidence="3">
    <location>
        <begin position="87"/>
        <end position="229"/>
    </location>
</feature>
<name>A0ABV4MWQ5_9VIBR</name>
<dbReference type="InterPro" id="IPR050330">
    <property type="entry name" value="Bact_OuterMem_StrucFunc"/>
</dbReference>
<keyword evidence="4" id="KW-0282">Flagellum</keyword>
<organism evidence="4 5">
    <name type="scientific">Vibrio pomeroyi</name>
    <dbReference type="NCBI Taxonomy" id="198832"/>
    <lineage>
        <taxon>Bacteria</taxon>
        <taxon>Pseudomonadati</taxon>
        <taxon>Pseudomonadota</taxon>
        <taxon>Gammaproteobacteria</taxon>
        <taxon>Vibrionales</taxon>
        <taxon>Vibrionaceae</taxon>
        <taxon>Vibrio</taxon>
    </lineage>
</organism>
<protein>
    <submittedName>
        <fullName evidence="4">Flagellar motor protein MotB</fullName>
    </submittedName>
</protein>
<dbReference type="InterPro" id="IPR006665">
    <property type="entry name" value="OmpA-like"/>
</dbReference>
<dbReference type="Proteomes" id="UP001570071">
    <property type="component" value="Unassembled WGS sequence"/>
</dbReference>
<evidence type="ECO:0000256" key="2">
    <source>
        <dbReference type="SAM" id="Phobius"/>
    </source>
</evidence>
<dbReference type="EMBL" id="JBFSSG010000022">
    <property type="protein sequence ID" value="MEZ8721750.1"/>
    <property type="molecule type" value="Genomic_DNA"/>
</dbReference>
<evidence type="ECO:0000259" key="3">
    <source>
        <dbReference type="PROSITE" id="PS51123"/>
    </source>
</evidence>
<keyword evidence="4" id="KW-0969">Cilium</keyword>
<dbReference type="PANTHER" id="PTHR30329:SF20">
    <property type="entry name" value="EXPORTED PROTEIN"/>
    <property type="match status" value="1"/>
</dbReference>